<reference evidence="1" key="1">
    <citation type="submission" date="2021-02" db="EMBL/GenBank/DDBJ databases">
        <authorList>
            <person name="Nowell W R."/>
        </authorList>
    </citation>
    <scope>NUCLEOTIDE SEQUENCE</scope>
    <source>
        <strain evidence="1">Ploen Becks lab</strain>
    </source>
</reference>
<organism evidence="1 2">
    <name type="scientific">Brachionus calyciflorus</name>
    <dbReference type="NCBI Taxonomy" id="104777"/>
    <lineage>
        <taxon>Eukaryota</taxon>
        <taxon>Metazoa</taxon>
        <taxon>Spiralia</taxon>
        <taxon>Gnathifera</taxon>
        <taxon>Rotifera</taxon>
        <taxon>Eurotatoria</taxon>
        <taxon>Monogononta</taxon>
        <taxon>Pseudotrocha</taxon>
        <taxon>Ploima</taxon>
        <taxon>Brachionidae</taxon>
        <taxon>Brachionus</taxon>
    </lineage>
</organism>
<protein>
    <submittedName>
        <fullName evidence="1">Uncharacterized protein</fullName>
    </submittedName>
</protein>
<dbReference type="AlphaFoldDB" id="A0A814T570"/>
<feature type="non-terminal residue" evidence="1">
    <location>
        <position position="1"/>
    </location>
</feature>
<proteinExistence type="predicted"/>
<dbReference type="EMBL" id="CAJNOC010013109">
    <property type="protein sequence ID" value="CAF1157214.1"/>
    <property type="molecule type" value="Genomic_DNA"/>
</dbReference>
<sequence length="84" mass="9595">SLSGYRYSSIDSEIEIPKDIPSFNYNIDRDIEGIDSNFQIEKIDNENFLSLNDEISLNQGNFLCNSKISQRDIEDLEDPTSTNS</sequence>
<evidence type="ECO:0000313" key="2">
    <source>
        <dbReference type="Proteomes" id="UP000663879"/>
    </source>
</evidence>
<evidence type="ECO:0000313" key="1">
    <source>
        <dbReference type="EMBL" id="CAF1157214.1"/>
    </source>
</evidence>
<gene>
    <name evidence="1" type="ORF">OXX778_LOCUS23496</name>
</gene>
<name>A0A814T570_9BILA</name>
<dbReference type="Proteomes" id="UP000663879">
    <property type="component" value="Unassembled WGS sequence"/>
</dbReference>
<accession>A0A814T570</accession>
<comment type="caution">
    <text evidence="1">The sequence shown here is derived from an EMBL/GenBank/DDBJ whole genome shotgun (WGS) entry which is preliminary data.</text>
</comment>
<keyword evidence="2" id="KW-1185">Reference proteome</keyword>